<dbReference type="EMBL" id="BT136476">
    <property type="protein sequence ID" value="AFK36271.1"/>
    <property type="molecule type" value="mRNA"/>
</dbReference>
<sequence>MANCKLPRKSRNGTRSYNCRSFPETNGILEELNTLIIRCKHPHVQCHCSYYSRPSTFPKRQNPFVCNNTIKCMEGICVMSALMKR</sequence>
<protein>
    <submittedName>
        <fullName evidence="1">Uncharacterized protein</fullName>
    </submittedName>
</protein>
<name>I3S7M9_LOTJA</name>
<dbReference type="AlphaFoldDB" id="I3S7M9"/>
<organism evidence="1">
    <name type="scientific">Lotus japonicus</name>
    <name type="common">Lotus corniculatus var. japonicus</name>
    <dbReference type="NCBI Taxonomy" id="34305"/>
    <lineage>
        <taxon>Eukaryota</taxon>
        <taxon>Viridiplantae</taxon>
        <taxon>Streptophyta</taxon>
        <taxon>Embryophyta</taxon>
        <taxon>Tracheophyta</taxon>
        <taxon>Spermatophyta</taxon>
        <taxon>Magnoliopsida</taxon>
        <taxon>eudicotyledons</taxon>
        <taxon>Gunneridae</taxon>
        <taxon>Pentapetalae</taxon>
        <taxon>rosids</taxon>
        <taxon>fabids</taxon>
        <taxon>Fabales</taxon>
        <taxon>Fabaceae</taxon>
        <taxon>Papilionoideae</taxon>
        <taxon>50 kb inversion clade</taxon>
        <taxon>NPAAA clade</taxon>
        <taxon>Hologalegina</taxon>
        <taxon>robinioid clade</taxon>
        <taxon>Loteae</taxon>
        <taxon>Lotus</taxon>
    </lineage>
</organism>
<reference evidence="1" key="1">
    <citation type="submission" date="2012-05" db="EMBL/GenBank/DDBJ databases">
        <authorList>
            <person name="Krishnakumar V."/>
            <person name="Cheung F."/>
            <person name="Xiao Y."/>
            <person name="Chan A."/>
            <person name="Moskal W.A."/>
            <person name="Town C.D."/>
        </authorList>
    </citation>
    <scope>NUCLEOTIDE SEQUENCE</scope>
</reference>
<accession>I3S7M9</accession>
<evidence type="ECO:0000313" key="1">
    <source>
        <dbReference type="EMBL" id="AFK36271.1"/>
    </source>
</evidence>
<proteinExistence type="evidence at transcript level"/>